<accession>A0ABR2KDN5</accession>
<evidence type="ECO:0000313" key="2">
    <source>
        <dbReference type="EMBL" id="KAK8888976.1"/>
    </source>
</evidence>
<gene>
    <name evidence="2" type="ORF">M9Y10_033717</name>
</gene>
<organism evidence="2 3">
    <name type="scientific">Tritrichomonas musculus</name>
    <dbReference type="NCBI Taxonomy" id="1915356"/>
    <lineage>
        <taxon>Eukaryota</taxon>
        <taxon>Metamonada</taxon>
        <taxon>Parabasalia</taxon>
        <taxon>Tritrichomonadida</taxon>
        <taxon>Tritrichomonadidae</taxon>
        <taxon>Tritrichomonas</taxon>
    </lineage>
</organism>
<keyword evidence="3" id="KW-1185">Reference proteome</keyword>
<reference evidence="2 3" key="1">
    <citation type="submission" date="2024-04" db="EMBL/GenBank/DDBJ databases">
        <title>Tritrichomonas musculus Genome.</title>
        <authorList>
            <person name="Alves-Ferreira E."/>
            <person name="Grigg M."/>
            <person name="Lorenzi H."/>
            <person name="Galac M."/>
        </authorList>
    </citation>
    <scope>NUCLEOTIDE SEQUENCE [LARGE SCALE GENOMIC DNA]</scope>
    <source>
        <strain evidence="2 3">EAF2021</strain>
    </source>
</reference>
<dbReference type="EMBL" id="JAPFFF010000005">
    <property type="protein sequence ID" value="KAK8888976.1"/>
    <property type="molecule type" value="Genomic_DNA"/>
</dbReference>
<proteinExistence type="predicted"/>
<name>A0ABR2KDN5_9EUKA</name>
<dbReference type="Proteomes" id="UP001470230">
    <property type="component" value="Unassembled WGS sequence"/>
</dbReference>
<feature type="region of interest" description="Disordered" evidence="1">
    <location>
        <begin position="44"/>
        <end position="71"/>
    </location>
</feature>
<protein>
    <submittedName>
        <fullName evidence="2">Uncharacterized protein</fullName>
    </submittedName>
</protein>
<sequence length="71" mass="8056">MGIFSSICCCSKKDDQWTQDPLFHLKKIDKITSPFSKPLADFPIDVKTNSDDDADSDRNVIEIPEEDPKLL</sequence>
<evidence type="ECO:0000313" key="3">
    <source>
        <dbReference type="Proteomes" id="UP001470230"/>
    </source>
</evidence>
<comment type="caution">
    <text evidence="2">The sequence shown here is derived from an EMBL/GenBank/DDBJ whole genome shotgun (WGS) entry which is preliminary data.</text>
</comment>
<evidence type="ECO:0000256" key="1">
    <source>
        <dbReference type="SAM" id="MobiDB-lite"/>
    </source>
</evidence>
<feature type="compositionally biased region" description="Basic and acidic residues" evidence="1">
    <location>
        <begin position="56"/>
        <end position="71"/>
    </location>
</feature>